<dbReference type="EMBL" id="AOGT01001362">
    <property type="protein sequence ID" value="EMG47819.1"/>
    <property type="molecule type" value="Genomic_DNA"/>
</dbReference>
<evidence type="ECO:0000313" key="2">
    <source>
        <dbReference type="EMBL" id="EMG47819.1"/>
    </source>
</evidence>
<feature type="domain" description="Phosphoribulokinase/uridine kinase" evidence="1">
    <location>
        <begin position="53"/>
        <end position="148"/>
    </location>
</feature>
<gene>
    <name evidence="2" type="ORF">G210_1731</name>
</gene>
<reference evidence="2 3" key="1">
    <citation type="submission" date="2013-02" db="EMBL/GenBank/DDBJ databases">
        <title>Genome sequence of Candida maltosa Xu316, a potential industrial strain for xylitol and ethanol production.</title>
        <authorList>
            <person name="Yu J."/>
            <person name="Wang Q."/>
            <person name="Geng X."/>
            <person name="Bao W."/>
            <person name="He P."/>
            <person name="Cai J."/>
        </authorList>
    </citation>
    <scope>NUCLEOTIDE SEQUENCE [LARGE SCALE GENOMIC DNA]</scope>
    <source>
        <strain evidence="3">Xu316</strain>
    </source>
</reference>
<dbReference type="GO" id="GO:0005524">
    <property type="term" value="F:ATP binding"/>
    <property type="evidence" value="ECO:0007669"/>
    <property type="project" value="InterPro"/>
</dbReference>
<dbReference type="PANTHER" id="PTHR10285">
    <property type="entry name" value="URIDINE KINASE"/>
    <property type="match status" value="1"/>
</dbReference>
<dbReference type="InterPro" id="IPR006083">
    <property type="entry name" value="PRK/URK"/>
</dbReference>
<proteinExistence type="predicted"/>
<dbReference type="Proteomes" id="UP000011777">
    <property type="component" value="Unassembled WGS sequence"/>
</dbReference>
<dbReference type="SUPFAM" id="SSF52540">
    <property type="entry name" value="P-loop containing nucleoside triphosphate hydrolases"/>
    <property type="match status" value="1"/>
</dbReference>
<protein>
    <submittedName>
        <fullName evidence="2">Uridine kinase</fullName>
    </submittedName>
</protein>
<keyword evidence="3" id="KW-1185">Reference proteome</keyword>
<accession>M3JZE7</accession>
<organism evidence="2 3">
    <name type="scientific">Candida maltosa (strain Xu316)</name>
    <name type="common">Yeast</name>
    <dbReference type="NCBI Taxonomy" id="1245528"/>
    <lineage>
        <taxon>Eukaryota</taxon>
        <taxon>Fungi</taxon>
        <taxon>Dikarya</taxon>
        <taxon>Ascomycota</taxon>
        <taxon>Saccharomycotina</taxon>
        <taxon>Pichiomycetes</taxon>
        <taxon>Debaryomycetaceae</taxon>
        <taxon>Candida/Lodderomyces clade</taxon>
        <taxon>Candida</taxon>
    </lineage>
</organism>
<name>M3JZE7_CANMX</name>
<keyword evidence="2" id="KW-0808">Transferase</keyword>
<evidence type="ECO:0000313" key="3">
    <source>
        <dbReference type="Proteomes" id="UP000011777"/>
    </source>
</evidence>
<dbReference type="HOGENOM" id="CLU_1643463_0_0_1"/>
<dbReference type="InterPro" id="IPR027417">
    <property type="entry name" value="P-loop_NTPase"/>
</dbReference>
<dbReference type="OrthoDB" id="738517at2759"/>
<keyword evidence="2" id="KW-0418">Kinase</keyword>
<dbReference type="Gene3D" id="3.40.50.300">
    <property type="entry name" value="P-loop containing nucleotide triphosphate hydrolases"/>
    <property type="match status" value="1"/>
</dbReference>
<dbReference type="GO" id="GO:0016301">
    <property type="term" value="F:kinase activity"/>
    <property type="evidence" value="ECO:0007669"/>
    <property type="project" value="UniProtKB-KW"/>
</dbReference>
<dbReference type="eggNOG" id="KOG4203">
    <property type="taxonomic scope" value="Eukaryota"/>
</dbReference>
<dbReference type="AlphaFoldDB" id="M3JZE7"/>
<sequence>MNRFKSDGKASVDSKQFACDKSAAISINNNTDKFPRLKPSRFQFDALKAELLQNLETPVDQPQKILIVHGLYALYDKELRDMSHIKVFIDSDPDTRLIRWIRRDVLKNNIDTLEGVINAYLLGARSEMSDFIFPTKEFADVIMPRGAESNAVVTRKLLAST</sequence>
<dbReference type="Pfam" id="PF00485">
    <property type="entry name" value="PRK"/>
    <property type="match status" value="1"/>
</dbReference>
<dbReference type="OMA" id="HAVIIVH"/>
<comment type="caution">
    <text evidence="2">The sequence shown here is derived from an EMBL/GenBank/DDBJ whole genome shotgun (WGS) entry which is preliminary data.</text>
</comment>
<evidence type="ECO:0000259" key="1">
    <source>
        <dbReference type="Pfam" id="PF00485"/>
    </source>
</evidence>
<dbReference type="STRING" id="1245528.M3JZE7"/>